<sequence>MELNKSSNSLETPVQYLKGVGPRRSKAFESVEIVTLKDLLYYFPRKYLDRTSIQTIDSIAIDLEVNLIGKIKSLSLRKMKRGTFLTATLYDSTGSINLMWFRGVDYIKESLQEGEVITIHGKVADYRGRFQIVHPEYDKLNENEVALSTGFVIPVYPLTEDLKNAGLTNRNMRKIIYQALESIDNIDDHFSEEQLESFEICSLDKAIRNVHFTQDINESKEAIHRLKFDEHFFLQLLLALRKKEINEKTFDIIEFKTQKYNMILKNLSFNLTDSQKSVLREIIEDFLLEKPMNRMLQGDVGCGKTIVSILASSVVVDNDYQVAIMAPTDILAKQLYKNFRDNFEKIGIESELLVGSLKTNDKKKVLKKINDGDAMIVIGTHALFQKDVSFKNLGFVIIDEQHRFGVNQRKRLLEKCKVPNLLAMTATPIPRTLAITYNGDMDLSIIDELPKNRPDIFTSQIQKNNLNTAYDFIIEKAKNNEQSIIVYPLIEETEKQDLEAANQSYLALKDSVFQDYRVGLIHGKLDTDEKNAMMTKFMDNKIQILISTTVIEVGIDNPNASVILINNCERFGLSQIHQLRGRVGRGLLTSYCILCSDSGVENTKQRLSILTQTRNGFEIADEDLKLRGPGEFFGEKQSGFIKFRIANLVTDGKIIRFARMKAFDMIDNDANLSKPINKLIKERFNSEYLKLFLKTTVN</sequence>
<gene>
    <name evidence="19" type="ORF">METZ01_LOCUS19958</name>
</gene>
<evidence type="ECO:0000256" key="1">
    <source>
        <dbReference type="ARBA" id="ARBA00007504"/>
    </source>
</evidence>
<dbReference type="InterPro" id="IPR012340">
    <property type="entry name" value="NA-bd_OB-fold"/>
</dbReference>
<dbReference type="Pfam" id="PF19833">
    <property type="entry name" value="RecG_dom3_C"/>
    <property type="match status" value="1"/>
</dbReference>
<dbReference type="GO" id="GO:0043138">
    <property type="term" value="F:3'-5' DNA helicase activity"/>
    <property type="evidence" value="ECO:0007669"/>
    <property type="project" value="UniProtKB-EC"/>
</dbReference>
<evidence type="ECO:0000256" key="14">
    <source>
        <dbReference type="ARBA" id="ARBA00048988"/>
    </source>
</evidence>
<accession>A0A381PKI2</accession>
<feature type="domain" description="Helicase C-terminal" evidence="18">
    <location>
        <begin position="465"/>
        <end position="625"/>
    </location>
</feature>
<protein>
    <recommendedName>
        <fullName evidence="2">ATP-dependent DNA helicase RecG</fullName>
        <ecNumber evidence="13">5.6.2.4</ecNumber>
    </recommendedName>
    <alternativeName>
        <fullName evidence="15">DNA branch migration protein RecG</fullName>
    </alternativeName>
    <alternativeName>
        <fullName evidence="16">Probable DNA 3'-5' helicase RecG</fullName>
    </alternativeName>
</protein>
<dbReference type="InterPro" id="IPR033454">
    <property type="entry name" value="RecG_wedge"/>
</dbReference>
<dbReference type="EC" id="5.6.2.4" evidence="13"/>
<evidence type="ECO:0000256" key="8">
    <source>
        <dbReference type="ARBA" id="ARBA00023125"/>
    </source>
</evidence>
<evidence type="ECO:0000256" key="9">
    <source>
        <dbReference type="ARBA" id="ARBA00023172"/>
    </source>
</evidence>
<dbReference type="GO" id="GO:0016787">
    <property type="term" value="F:hydrolase activity"/>
    <property type="evidence" value="ECO:0007669"/>
    <property type="project" value="UniProtKB-KW"/>
</dbReference>
<proteinExistence type="inferred from homology"/>
<dbReference type="InterPro" id="IPR011545">
    <property type="entry name" value="DEAD/DEAH_box_helicase_dom"/>
</dbReference>
<keyword evidence="4" id="KW-0227">DNA damage</keyword>
<dbReference type="CDD" id="cd17992">
    <property type="entry name" value="DEXHc_RecG"/>
    <property type="match status" value="1"/>
</dbReference>
<feature type="domain" description="Helicase ATP-binding" evidence="17">
    <location>
        <begin position="285"/>
        <end position="446"/>
    </location>
</feature>
<evidence type="ECO:0000256" key="12">
    <source>
        <dbReference type="ARBA" id="ARBA00034617"/>
    </source>
</evidence>
<dbReference type="InterPro" id="IPR045562">
    <property type="entry name" value="RecG_dom3_C"/>
</dbReference>
<dbReference type="InterPro" id="IPR047112">
    <property type="entry name" value="RecG/Mfd"/>
</dbReference>
<dbReference type="GO" id="GO:0003677">
    <property type="term" value="F:DNA binding"/>
    <property type="evidence" value="ECO:0007669"/>
    <property type="project" value="UniProtKB-KW"/>
</dbReference>
<comment type="catalytic activity">
    <reaction evidence="12">
        <text>Couples ATP hydrolysis with the unwinding of duplex DNA by translocating in the 3'-5' direction.</text>
        <dbReference type="EC" id="5.6.2.4"/>
    </reaction>
</comment>
<dbReference type="GO" id="GO:0006281">
    <property type="term" value="P:DNA repair"/>
    <property type="evidence" value="ECO:0007669"/>
    <property type="project" value="UniProtKB-KW"/>
</dbReference>
<dbReference type="Pfam" id="PF00270">
    <property type="entry name" value="DEAD"/>
    <property type="match status" value="1"/>
</dbReference>
<comment type="catalytic activity">
    <reaction evidence="14">
        <text>ATP + H2O = ADP + phosphate + H(+)</text>
        <dbReference type="Rhea" id="RHEA:13065"/>
        <dbReference type="ChEBI" id="CHEBI:15377"/>
        <dbReference type="ChEBI" id="CHEBI:15378"/>
        <dbReference type="ChEBI" id="CHEBI:30616"/>
        <dbReference type="ChEBI" id="CHEBI:43474"/>
        <dbReference type="ChEBI" id="CHEBI:456216"/>
        <dbReference type="EC" id="5.6.2.4"/>
    </reaction>
</comment>
<keyword evidence="9" id="KW-0233">DNA recombination</keyword>
<dbReference type="InterPro" id="IPR001650">
    <property type="entry name" value="Helicase_C-like"/>
</dbReference>
<evidence type="ECO:0000256" key="7">
    <source>
        <dbReference type="ARBA" id="ARBA00022840"/>
    </source>
</evidence>
<evidence type="ECO:0000256" key="11">
    <source>
        <dbReference type="ARBA" id="ARBA00023235"/>
    </source>
</evidence>
<keyword evidence="7" id="KW-0067">ATP-binding</keyword>
<evidence type="ECO:0000256" key="4">
    <source>
        <dbReference type="ARBA" id="ARBA00022763"/>
    </source>
</evidence>
<evidence type="ECO:0000256" key="16">
    <source>
        <dbReference type="ARBA" id="ARBA00049819"/>
    </source>
</evidence>
<dbReference type="PROSITE" id="PS51192">
    <property type="entry name" value="HELICASE_ATP_BIND_1"/>
    <property type="match status" value="1"/>
</dbReference>
<evidence type="ECO:0000256" key="2">
    <source>
        <dbReference type="ARBA" id="ARBA00017846"/>
    </source>
</evidence>
<keyword evidence="5" id="KW-0378">Hydrolase</keyword>
<dbReference type="Pfam" id="PF00271">
    <property type="entry name" value="Helicase_C"/>
    <property type="match status" value="1"/>
</dbReference>
<evidence type="ECO:0000256" key="5">
    <source>
        <dbReference type="ARBA" id="ARBA00022801"/>
    </source>
</evidence>
<dbReference type="EMBL" id="UINC01001003">
    <property type="protein sequence ID" value="SUZ67104.1"/>
    <property type="molecule type" value="Genomic_DNA"/>
</dbReference>
<dbReference type="PANTHER" id="PTHR47964:SF1">
    <property type="entry name" value="ATP-DEPENDENT DNA HELICASE HOMOLOG RECG, CHLOROPLASTIC"/>
    <property type="match status" value="1"/>
</dbReference>
<dbReference type="NCBIfam" id="TIGR00643">
    <property type="entry name" value="recG"/>
    <property type="match status" value="1"/>
</dbReference>
<dbReference type="SUPFAM" id="SSF52540">
    <property type="entry name" value="P-loop containing nucleoside triphosphate hydrolases"/>
    <property type="match status" value="2"/>
</dbReference>
<evidence type="ECO:0000256" key="6">
    <source>
        <dbReference type="ARBA" id="ARBA00022806"/>
    </source>
</evidence>
<keyword evidence="3" id="KW-0547">Nucleotide-binding</keyword>
<dbReference type="SMART" id="SM00487">
    <property type="entry name" value="DEXDc"/>
    <property type="match status" value="1"/>
</dbReference>
<dbReference type="NCBIfam" id="NF008168">
    <property type="entry name" value="PRK10917.2-2"/>
    <property type="match status" value="1"/>
</dbReference>
<dbReference type="InterPro" id="IPR004609">
    <property type="entry name" value="ATP-dep_DNA_helicase_RecG"/>
</dbReference>
<organism evidence="19">
    <name type="scientific">marine metagenome</name>
    <dbReference type="NCBI Taxonomy" id="408172"/>
    <lineage>
        <taxon>unclassified sequences</taxon>
        <taxon>metagenomes</taxon>
        <taxon>ecological metagenomes</taxon>
    </lineage>
</organism>
<evidence type="ECO:0000256" key="10">
    <source>
        <dbReference type="ARBA" id="ARBA00023204"/>
    </source>
</evidence>
<dbReference type="PROSITE" id="PS51194">
    <property type="entry name" value="HELICASE_CTER"/>
    <property type="match status" value="1"/>
</dbReference>
<dbReference type="GO" id="GO:0005524">
    <property type="term" value="F:ATP binding"/>
    <property type="evidence" value="ECO:0007669"/>
    <property type="project" value="UniProtKB-KW"/>
</dbReference>
<dbReference type="SUPFAM" id="SSF50249">
    <property type="entry name" value="Nucleic acid-binding proteins"/>
    <property type="match status" value="1"/>
</dbReference>
<keyword evidence="8" id="KW-0238">DNA-binding</keyword>
<dbReference type="NCBIfam" id="NF008165">
    <property type="entry name" value="PRK10917.1-3"/>
    <property type="match status" value="1"/>
</dbReference>
<dbReference type="GO" id="GO:0006310">
    <property type="term" value="P:DNA recombination"/>
    <property type="evidence" value="ECO:0007669"/>
    <property type="project" value="UniProtKB-KW"/>
</dbReference>
<keyword evidence="10" id="KW-0234">DNA repair</keyword>
<dbReference type="Gene3D" id="3.40.50.300">
    <property type="entry name" value="P-loop containing nucleotide triphosphate hydrolases"/>
    <property type="match status" value="2"/>
</dbReference>
<evidence type="ECO:0000313" key="19">
    <source>
        <dbReference type="EMBL" id="SUZ67104.1"/>
    </source>
</evidence>
<dbReference type="Gene3D" id="2.40.50.140">
    <property type="entry name" value="Nucleic acid-binding proteins"/>
    <property type="match status" value="1"/>
</dbReference>
<dbReference type="Pfam" id="PF17191">
    <property type="entry name" value="RecG_wedge"/>
    <property type="match status" value="1"/>
</dbReference>
<keyword evidence="11" id="KW-0413">Isomerase</keyword>
<evidence type="ECO:0000256" key="13">
    <source>
        <dbReference type="ARBA" id="ARBA00034808"/>
    </source>
</evidence>
<dbReference type="InterPro" id="IPR014001">
    <property type="entry name" value="Helicase_ATP-bd"/>
</dbReference>
<evidence type="ECO:0000256" key="3">
    <source>
        <dbReference type="ARBA" id="ARBA00022741"/>
    </source>
</evidence>
<dbReference type="InterPro" id="IPR027417">
    <property type="entry name" value="P-loop_NTPase"/>
</dbReference>
<evidence type="ECO:0000259" key="18">
    <source>
        <dbReference type="PROSITE" id="PS51194"/>
    </source>
</evidence>
<reference evidence="19" key="1">
    <citation type="submission" date="2018-05" db="EMBL/GenBank/DDBJ databases">
        <authorList>
            <person name="Lanie J.A."/>
            <person name="Ng W.-L."/>
            <person name="Kazmierczak K.M."/>
            <person name="Andrzejewski T.M."/>
            <person name="Davidsen T.M."/>
            <person name="Wayne K.J."/>
            <person name="Tettelin H."/>
            <person name="Glass J.I."/>
            <person name="Rusch D."/>
            <person name="Podicherti R."/>
            <person name="Tsui H.-C.T."/>
            <person name="Winkler M.E."/>
        </authorList>
    </citation>
    <scope>NUCLEOTIDE SEQUENCE</scope>
</reference>
<evidence type="ECO:0000259" key="17">
    <source>
        <dbReference type="PROSITE" id="PS51192"/>
    </source>
</evidence>
<dbReference type="AlphaFoldDB" id="A0A381PKI2"/>
<dbReference type="SMART" id="SM00490">
    <property type="entry name" value="HELICc"/>
    <property type="match status" value="1"/>
</dbReference>
<keyword evidence="6" id="KW-0347">Helicase</keyword>
<dbReference type="PANTHER" id="PTHR47964">
    <property type="entry name" value="ATP-DEPENDENT DNA HELICASE HOMOLOG RECG, CHLOROPLASTIC"/>
    <property type="match status" value="1"/>
</dbReference>
<name>A0A381PKI2_9ZZZZ</name>
<comment type="similarity">
    <text evidence="1">Belongs to the helicase family. RecG subfamily.</text>
</comment>
<dbReference type="CDD" id="cd04488">
    <property type="entry name" value="RecG_wedge_OBF"/>
    <property type="match status" value="1"/>
</dbReference>
<evidence type="ECO:0000256" key="15">
    <source>
        <dbReference type="ARBA" id="ARBA00049803"/>
    </source>
</evidence>